<comment type="subunit">
    <text evidence="4">Monomer.</text>
</comment>
<dbReference type="PROSITE" id="PS01242">
    <property type="entry name" value="ZF_FPG_1"/>
    <property type="match status" value="1"/>
</dbReference>
<keyword evidence="13" id="KW-0511">Multifunctional enzyme</keyword>
<keyword evidence="10" id="KW-0238">DNA-binding</keyword>
<dbReference type="EMBL" id="LCPO01000010">
    <property type="protein sequence ID" value="KKU98944.1"/>
    <property type="molecule type" value="Genomic_DNA"/>
</dbReference>
<dbReference type="PATRIC" id="fig|1618666.3.peg.309"/>
<organism evidence="19 20">
    <name type="scientific">Candidatus Jorgensenbacteria bacterium GW2011_GWC1_48_8</name>
    <dbReference type="NCBI Taxonomy" id="1618666"/>
    <lineage>
        <taxon>Bacteria</taxon>
        <taxon>Candidatus Joergenseniibacteriota</taxon>
    </lineage>
</organism>
<comment type="cofactor">
    <cofactor evidence="2">
        <name>Zn(2+)</name>
        <dbReference type="ChEBI" id="CHEBI:29105"/>
    </cofactor>
</comment>
<dbReference type="Gene3D" id="1.10.8.50">
    <property type="match status" value="1"/>
</dbReference>
<evidence type="ECO:0000256" key="3">
    <source>
        <dbReference type="ARBA" id="ARBA00009409"/>
    </source>
</evidence>
<feature type="domain" description="Formamidopyrimidine-DNA glycosylase catalytic" evidence="18">
    <location>
        <begin position="2"/>
        <end position="151"/>
    </location>
</feature>
<accession>A0A0G1UXG9</accession>
<dbReference type="GO" id="GO:0034039">
    <property type="term" value="F:8-oxo-7,8-dihydroguanine DNA N-glycosylase activity"/>
    <property type="evidence" value="ECO:0007669"/>
    <property type="project" value="TreeGrafter"/>
</dbReference>
<evidence type="ECO:0000256" key="10">
    <source>
        <dbReference type="ARBA" id="ARBA00023125"/>
    </source>
</evidence>
<dbReference type="SUPFAM" id="SSF46946">
    <property type="entry name" value="S13-like H2TH domain"/>
    <property type="match status" value="1"/>
</dbReference>
<dbReference type="InterPro" id="IPR000214">
    <property type="entry name" value="Znf_DNA_glyclase/AP_lyase"/>
</dbReference>
<evidence type="ECO:0000256" key="4">
    <source>
        <dbReference type="ARBA" id="ARBA00011245"/>
    </source>
</evidence>
<dbReference type="SMART" id="SM01232">
    <property type="entry name" value="H2TH"/>
    <property type="match status" value="1"/>
</dbReference>
<dbReference type="CDD" id="cd08966">
    <property type="entry name" value="EcFpg-like_N"/>
    <property type="match status" value="1"/>
</dbReference>
<dbReference type="InterPro" id="IPR012319">
    <property type="entry name" value="FPG_cat"/>
</dbReference>
<dbReference type="GO" id="GO:0003684">
    <property type="term" value="F:damaged DNA binding"/>
    <property type="evidence" value="ECO:0007669"/>
    <property type="project" value="InterPro"/>
</dbReference>
<dbReference type="InterPro" id="IPR010663">
    <property type="entry name" value="Znf_FPG/IleRS"/>
</dbReference>
<keyword evidence="7 16" id="KW-0863">Zinc-finger</keyword>
<evidence type="ECO:0000256" key="13">
    <source>
        <dbReference type="ARBA" id="ARBA00023268"/>
    </source>
</evidence>
<evidence type="ECO:0000256" key="7">
    <source>
        <dbReference type="ARBA" id="ARBA00022771"/>
    </source>
</evidence>
<evidence type="ECO:0000313" key="19">
    <source>
        <dbReference type="EMBL" id="KKU98944.1"/>
    </source>
</evidence>
<sequence>MPELPEVETIARGLNRKLRGRKITGLWTDWPKYFKRPSGEAAFRRHITAKKITGVSRRAKNIFIHLSDPLRPRSEASDHLLLVHQKMTGHLMVGKWKPFKEQKVGEVWAGQKWIPDPARGPLMDPMNRFIRLIFFLDNKEMLALSDLRRFAKVLCGPEEEILDSADIKKLGPEPLDEKFGYPKFRELFKNKKGRIKQVLMDQNFISGIGNIYADEILWLSKIHPQKSVEDLKEKDLRIIFKNTRFILKKALRLRGTSIDDYRDAEGRRGGYDKVRYVYQREDEPCPRCGTEIKRLKIGGRSAHFCPKCQKV</sequence>
<dbReference type="PROSITE" id="PS51068">
    <property type="entry name" value="FPG_CAT"/>
    <property type="match status" value="1"/>
</dbReference>
<evidence type="ECO:0000256" key="11">
    <source>
        <dbReference type="ARBA" id="ARBA00023204"/>
    </source>
</evidence>
<proteinExistence type="inferred from homology"/>
<keyword evidence="9" id="KW-0862">Zinc</keyword>
<dbReference type="GO" id="GO:0140078">
    <property type="term" value="F:class I DNA-(apurinic or apyrimidinic site) endonuclease activity"/>
    <property type="evidence" value="ECO:0007669"/>
    <property type="project" value="UniProtKB-EC"/>
</dbReference>
<keyword evidence="14" id="KW-0326">Glycosidase</keyword>
<dbReference type="Gene3D" id="3.20.190.10">
    <property type="entry name" value="MutM-like, N-terminal"/>
    <property type="match status" value="1"/>
</dbReference>
<evidence type="ECO:0000256" key="16">
    <source>
        <dbReference type="PROSITE-ProRule" id="PRU00391"/>
    </source>
</evidence>
<name>A0A0G1UXG9_9BACT</name>
<evidence type="ECO:0000256" key="6">
    <source>
        <dbReference type="ARBA" id="ARBA00022763"/>
    </source>
</evidence>
<evidence type="ECO:0000313" key="20">
    <source>
        <dbReference type="Proteomes" id="UP000034600"/>
    </source>
</evidence>
<dbReference type="SUPFAM" id="SSF57716">
    <property type="entry name" value="Glucocorticoid receptor-like (DNA-binding domain)"/>
    <property type="match status" value="1"/>
</dbReference>
<keyword evidence="6" id="KW-0227">DNA damage</keyword>
<dbReference type="Pfam" id="PF06827">
    <property type="entry name" value="zf-FPG_IleRS"/>
    <property type="match status" value="1"/>
</dbReference>
<dbReference type="Pfam" id="PF06831">
    <property type="entry name" value="H2TH"/>
    <property type="match status" value="1"/>
</dbReference>
<dbReference type="InterPro" id="IPR035937">
    <property type="entry name" value="FPG_N"/>
</dbReference>
<dbReference type="PANTHER" id="PTHR22993">
    <property type="entry name" value="FORMAMIDOPYRIMIDINE-DNA GLYCOSYLASE"/>
    <property type="match status" value="1"/>
</dbReference>
<protein>
    <submittedName>
        <fullName evidence="19">Formamidopyrimidine-DNA glycosylase</fullName>
    </submittedName>
</protein>
<dbReference type="Proteomes" id="UP000034600">
    <property type="component" value="Unassembled WGS sequence"/>
</dbReference>
<dbReference type="PANTHER" id="PTHR22993:SF9">
    <property type="entry name" value="FORMAMIDOPYRIMIDINE-DNA GLYCOSYLASE"/>
    <property type="match status" value="1"/>
</dbReference>
<dbReference type="GO" id="GO:0008270">
    <property type="term" value="F:zinc ion binding"/>
    <property type="evidence" value="ECO:0007669"/>
    <property type="project" value="UniProtKB-KW"/>
</dbReference>
<keyword evidence="5" id="KW-0479">Metal-binding</keyword>
<evidence type="ECO:0000256" key="1">
    <source>
        <dbReference type="ARBA" id="ARBA00001668"/>
    </source>
</evidence>
<dbReference type="PROSITE" id="PS51066">
    <property type="entry name" value="ZF_FPG_2"/>
    <property type="match status" value="1"/>
</dbReference>
<dbReference type="InterPro" id="IPR020629">
    <property type="entry name" value="FPG_Glyclase"/>
</dbReference>
<evidence type="ECO:0000256" key="5">
    <source>
        <dbReference type="ARBA" id="ARBA00022723"/>
    </source>
</evidence>
<keyword evidence="12" id="KW-0456">Lyase</keyword>
<evidence type="ECO:0000259" key="18">
    <source>
        <dbReference type="PROSITE" id="PS51068"/>
    </source>
</evidence>
<dbReference type="GO" id="GO:0006284">
    <property type="term" value="P:base-excision repair"/>
    <property type="evidence" value="ECO:0007669"/>
    <property type="project" value="InterPro"/>
</dbReference>
<evidence type="ECO:0000256" key="9">
    <source>
        <dbReference type="ARBA" id="ARBA00022833"/>
    </source>
</evidence>
<dbReference type="SUPFAM" id="SSF81624">
    <property type="entry name" value="N-terminal domain of MutM-like DNA repair proteins"/>
    <property type="match status" value="1"/>
</dbReference>
<comment type="catalytic activity">
    <reaction evidence="15">
        <text>2'-deoxyribonucleotide-(2'-deoxyribose 5'-phosphate)-2'-deoxyribonucleotide-DNA = a 3'-end 2'-deoxyribonucleotide-(2,3-dehydro-2,3-deoxyribose 5'-phosphate)-DNA + a 5'-end 5'-phospho-2'-deoxyribonucleoside-DNA + H(+)</text>
        <dbReference type="Rhea" id="RHEA:66592"/>
        <dbReference type="Rhea" id="RHEA-COMP:13180"/>
        <dbReference type="Rhea" id="RHEA-COMP:16897"/>
        <dbReference type="Rhea" id="RHEA-COMP:17067"/>
        <dbReference type="ChEBI" id="CHEBI:15378"/>
        <dbReference type="ChEBI" id="CHEBI:136412"/>
        <dbReference type="ChEBI" id="CHEBI:157695"/>
        <dbReference type="ChEBI" id="CHEBI:167181"/>
        <dbReference type="EC" id="4.2.99.18"/>
    </reaction>
</comment>
<evidence type="ECO:0000256" key="15">
    <source>
        <dbReference type="ARBA" id="ARBA00044632"/>
    </source>
</evidence>
<gene>
    <name evidence="19" type="ORF">UY32_C0010G0005</name>
</gene>
<dbReference type="FunFam" id="1.10.8.50:FF:000003">
    <property type="entry name" value="Formamidopyrimidine-DNA glycosylase"/>
    <property type="match status" value="1"/>
</dbReference>
<comment type="catalytic activity">
    <reaction evidence="1">
        <text>Hydrolysis of DNA containing ring-opened 7-methylguanine residues, releasing 2,6-diamino-4-hydroxy-5-(N-methyl)formamidopyrimidine.</text>
        <dbReference type="EC" id="3.2.2.23"/>
    </reaction>
</comment>
<evidence type="ECO:0000256" key="12">
    <source>
        <dbReference type="ARBA" id="ARBA00023239"/>
    </source>
</evidence>
<dbReference type="SMART" id="SM00898">
    <property type="entry name" value="Fapy_DNA_glyco"/>
    <property type="match status" value="1"/>
</dbReference>
<dbReference type="AlphaFoldDB" id="A0A0G1UXG9"/>
<comment type="caution">
    <text evidence="19">The sequence shown here is derived from an EMBL/GenBank/DDBJ whole genome shotgun (WGS) entry which is preliminary data.</text>
</comment>
<keyword evidence="8" id="KW-0378">Hydrolase</keyword>
<dbReference type="InterPro" id="IPR015886">
    <property type="entry name" value="H2TH_FPG"/>
</dbReference>
<reference evidence="19 20" key="1">
    <citation type="journal article" date="2015" name="Nature">
        <title>rRNA introns, odd ribosomes, and small enigmatic genomes across a large radiation of phyla.</title>
        <authorList>
            <person name="Brown C.T."/>
            <person name="Hug L.A."/>
            <person name="Thomas B.C."/>
            <person name="Sharon I."/>
            <person name="Castelle C.J."/>
            <person name="Singh A."/>
            <person name="Wilkins M.J."/>
            <person name="Williams K.H."/>
            <person name="Banfield J.F."/>
        </authorList>
    </citation>
    <scope>NUCLEOTIDE SEQUENCE [LARGE SCALE GENOMIC DNA]</scope>
</reference>
<evidence type="ECO:0000256" key="2">
    <source>
        <dbReference type="ARBA" id="ARBA00001947"/>
    </source>
</evidence>
<evidence type="ECO:0000256" key="14">
    <source>
        <dbReference type="ARBA" id="ARBA00023295"/>
    </source>
</evidence>
<evidence type="ECO:0000259" key="17">
    <source>
        <dbReference type="PROSITE" id="PS51066"/>
    </source>
</evidence>
<comment type="similarity">
    <text evidence="3">Belongs to the FPG family.</text>
</comment>
<feature type="domain" description="FPG-type" evidence="17">
    <location>
        <begin position="276"/>
        <end position="310"/>
    </location>
</feature>
<dbReference type="NCBIfam" id="NF002211">
    <property type="entry name" value="PRK01103.1"/>
    <property type="match status" value="1"/>
</dbReference>
<evidence type="ECO:0000256" key="8">
    <source>
        <dbReference type="ARBA" id="ARBA00022801"/>
    </source>
</evidence>
<keyword evidence="11" id="KW-0234">DNA repair</keyword>
<dbReference type="InterPro" id="IPR015887">
    <property type="entry name" value="DNA_glyclase_Znf_dom_DNA_BS"/>
</dbReference>
<dbReference type="Pfam" id="PF01149">
    <property type="entry name" value="Fapy_DNA_glyco"/>
    <property type="match status" value="1"/>
</dbReference>
<dbReference type="InterPro" id="IPR010979">
    <property type="entry name" value="Ribosomal_uS13-like_H2TH"/>
</dbReference>